<keyword evidence="4" id="KW-1185">Reference proteome</keyword>
<accession>A0A7W0CQ71</accession>
<sequence>MRIAVLALGSRGDTQPCVALGQELAGRGHEVTVVASHRYAPLVTSPLTMAPLSVDPAAIVESEEGRAWLRSGPLGFVRGLRTVVEPLAEKLVLEVDAACKGAELVLAPALGAFGRHLSERYGMRHVLLHFQPSEPTRCFPNPLIPVRTLGATANRASYLLLERLAWAVLGRLADRLRAGVLGLPALKGDPFTLDRAERVPVLCGVSPLVVPRPPDWPGHVHLTGYWRLAGGGLPGDLEDFLQAGPPPVYVGFGSMAVTPRLGEQVVEALRLAKVRAVVQGLEVRHSDDLVIVGEVPHDQLFSRMAAVVHHGGAGTTGTALTAGVPSVVCPFFADQPFWGRRVRELGAGPEPLPVRGLRAGALAGRLQHAVQKCREKSAQLGRRLAVENGVKNAADLIEQR</sequence>
<dbReference type="Gene3D" id="3.40.50.2000">
    <property type="entry name" value="Glycogen Phosphorylase B"/>
    <property type="match status" value="2"/>
</dbReference>
<proteinExistence type="predicted"/>
<dbReference type="GO" id="GO:0008194">
    <property type="term" value="F:UDP-glycosyltransferase activity"/>
    <property type="evidence" value="ECO:0007669"/>
    <property type="project" value="InterPro"/>
</dbReference>
<evidence type="ECO:0000313" key="3">
    <source>
        <dbReference type="EMBL" id="MBA2895324.1"/>
    </source>
</evidence>
<dbReference type="SUPFAM" id="SSF53756">
    <property type="entry name" value="UDP-Glycosyltransferase/glycogen phosphorylase"/>
    <property type="match status" value="1"/>
</dbReference>
<dbReference type="Pfam" id="PF06722">
    <property type="entry name" value="EryCIII-like_C"/>
    <property type="match status" value="1"/>
</dbReference>
<dbReference type="GO" id="GO:0033072">
    <property type="term" value="P:vancomycin biosynthetic process"/>
    <property type="evidence" value="ECO:0007669"/>
    <property type="project" value="UniProtKB-ARBA"/>
</dbReference>
<dbReference type="FunFam" id="3.40.50.2000:FF:000009">
    <property type="entry name" value="Sterol 3-beta-glucosyltransferase UGT80A2"/>
    <property type="match status" value="1"/>
</dbReference>
<dbReference type="PANTHER" id="PTHR48050:SF13">
    <property type="entry name" value="STEROL 3-BETA-GLUCOSYLTRANSFERASE UGT80A2"/>
    <property type="match status" value="1"/>
</dbReference>
<dbReference type="GO" id="GO:0016758">
    <property type="term" value="F:hexosyltransferase activity"/>
    <property type="evidence" value="ECO:0007669"/>
    <property type="project" value="InterPro"/>
</dbReference>
<evidence type="ECO:0000313" key="4">
    <source>
        <dbReference type="Proteomes" id="UP000530928"/>
    </source>
</evidence>
<protein>
    <submittedName>
        <fullName evidence="3">UDP:flavonoid glycosyltransferase YjiC (YdhE family)</fullName>
    </submittedName>
</protein>
<dbReference type="PANTHER" id="PTHR48050">
    <property type="entry name" value="STEROL 3-BETA-GLUCOSYLTRANSFERASE"/>
    <property type="match status" value="1"/>
</dbReference>
<feature type="domain" description="Erythromycin biosynthesis protein CIII-like C-terminal" evidence="2">
    <location>
        <begin position="287"/>
        <end position="371"/>
    </location>
</feature>
<organism evidence="3 4">
    <name type="scientific">Nonomuraea soli</name>
    <dbReference type="NCBI Taxonomy" id="1032476"/>
    <lineage>
        <taxon>Bacteria</taxon>
        <taxon>Bacillati</taxon>
        <taxon>Actinomycetota</taxon>
        <taxon>Actinomycetes</taxon>
        <taxon>Streptosporangiales</taxon>
        <taxon>Streptosporangiaceae</taxon>
        <taxon>Nonomuraea</taxon>
    </lineage>
</organism>
<evidence type="ECO:0000259" key="1">
    <source>
        <dbReference type="Pfam" id="PF03033"/>
    </source>
</evidence>
<name>A0A7W0CQ71_9ACTN</name>
<dbReference type="InterPro" id="IPR002213">
    <property type="entry name" value="UDP_glucos_trans"/>
</dbReference>
<feature type="domain" description="Glycosyltransferase family 28 N-terminal" evidence="1">
    <location>
        <begin position="3"/>
        <end position="55"/>
    </location>
</feature>
<reference evidence="3 4" key="1">
    <citation type="submission" date="2020-07" db="EMBL/GenBank/DDBJ databases">
        <title>Genomic Encyclopedia of Type Strains, Phase IV (KMG-IV): sequencing the most valuable type-strain genomes for metagenomic binning, comparative biology and taxonomic classification.</title>
        <authorList>
            <person name="Goeker M."/>
        </authorList>
    </citation>
    <scope>NUCLEOTIDE SEQUENCE [LARGE SCALE GENOMIC DNA]</scope>
    <source>
        <strain evidence="3 4">DSM 45533</strain>
    </source>
</reference>
<dbReference type="Proteomes" id="UP000530928">
    <property type="component" value="Unassembled WGS sequence"/>
</dbReference>
<dbReference type="Pfam" id="PF03033">
    <property type="entry name" value="Glyco_transf_28"/>
    <property type="match status" value="1"/>
</dbReference>
<dbReference type="RefSeq" id="WP_181614090.1">
    <property type="nucleotide sequence ID" value="NZ_BAABAM010000009.1"/>
</dbReference>
<dbReference type="InterPro" id="IPR010610">
    <property type="entry name" value="EryCIII-like_C"/>
</dbReference>
<comment type="caution">
    <text evidence="3">The sequence shown here is derived from an EMBL/GenBank/DDBJ whole genome shotgun (WGS) entry which is preliminary data.</text>
</comment>
<dbReference type="EMBL" id="JACDUR010000007">
    <property type="protein sequence ID" value="MBA2895324.1"/>
    <property type="molecule type" value="Genomic_DNA"/>
</dbReference>
<dbReference type="InterPro" id="IPR050426">
    <property type="entry name" value="Glycosyltransferase_28"/>
</dbReference>
<dbReference type="GO" id="GO:0005975">
    <property type="term" value="P:carbohydrate metabolic process"/>
    <property type="evidence" value="ECO:0007669"/>
    <property type="project" value="InterPro"/>
</dbReference>
<keyword evidence="3" id="KW-0808">Transferase</keyword>
<dbReference type="AlphaFoldDB" id="A0A7W0CQ71"/>
<gene>
    <name evidence="3" type="ORF">HNR30_006710</name>
</gene>
<dbReference type="InterPro" id="IPR004276">
    <property type="entry name" value="GlycoTrans_28_N"/>
</dbReference>
<dbReference type="CDD" id="cd03784">
    <property type="entry name" value="GT1_Gtf-like"/>
    <property type="match status" value="1"/>
</dbReference>
<evidence type="ECO:0000259" key="2">
    <source>
        <dbReference type="Pfam" id="PF06722"/>
    </source>
</evidence>